<sequence>MRLPLQDGDLVAQREDFGAFVSISHRQQPQERERVGHTAVGQSQQHNDHSCARSASIAWCIRTGRDRGCTGVLISAIKKVVTRTDEVLGTLRVQ</sequence>
<evidence type="ECO:0000313" key="3">
    <source>
        <dbReference type="Proteomes" id="UP001597260"/>
    </source>
</evidence>
<protein>
    <submittedName>
        <fullName evidence="2">Uncharacterized protein</fullName>
    </submittedName>
</protein>
<gene>
    <name evidence="2" type="ORF">ACFQ4H_21280</name>
</gene>
<accession>A0ABW3YGJ5</accession>
<reference evidence="3" key="1">
    <citation type="journal article" date="2019" name="Int. J. Syst. Evol. Microbiol.">
        <title>The Global Catalogue of Microorganisms (GCM) 10K type strain sequencing project: providing services to taxonomists for standard genome sequencing and annotation.</title>
        <authorList>
            <consortium name="The Broad Institute Genomics Platform"/>
            <consortium name="The Broad Institute Genome Sequencing Center for Infectious Disease"/>
            <person name="Wu L."/>
            <person name="Ma J."/>
        </authorList>
    </citation>
    <scope>NUCLEOTIDE SEQUENCE [LARGE SCALE GENOMIC DNA]</scope>
    <source>
        <strain evidence="3">JCM 31037</strain>
    </source>
</reference>
<feature type="region of interest" description="Disordered" evidence="1">
    <location>
        <begin position="25"/>
        <end position="47"/>
    </location>
</feature>
<proteinExistence type="predicted"/>
<organism evidence="2 3">
    <name type="scientific">Micromonospora sonneratiae</name>
    <dbReference type="NCBI Taxonomy" id="1184706"/>
    <lineage>
        <taxon>Bacteria</taxon>
        <taxon>Bacillati</taxon>
        <taxon>Actinomycetota</taxon>
        <taxon>Actinomycetes</taxon>
        <taxon>Micromonosporales</taxon>
        <taxon>Micromonosporaceae</taxon>
        <taxon>Micromonospora</taxon>
    </lineage>
</organism>
<evidence type="ECO:0000256" key="1">
    <source>
        <dbReference type="SAM" id="MobiDB-lite"/>
    </source>
</evidence>
<comment type="caution">
    <text evidence="2">The sequence shown here is derived from an EMBL/GenBank/DDBJ whole genome shotgun (WGS) entry which is preliminary data.</text>
</comment>
<dbReference type="EMBL" id="JBHTMP010000034">
    <property type="protein sequence ID" value="MFD1323622.1"/>
    <property type="molecule type" value="Genomic_DNA"/>
</dbReference>
<keyword evidence="3" id="KW-1185">Reference proteome</keyword>
<dbReference type="RefSeq" id="WP_377572931.1">
    <property type="nucleotide sequence ID" value="NZ_JBHTMP010000034.1"/>
</dbReference>
<name>A0ABW3YGJ5_9ACTN</name>
<evidence type="ECO:0000313" key="2">
    <source>
        <dbReference type="EMBL" id="MFD1323622.1"/>
    </source>
</evidence>
<dbReference type="Proteomes" id="UP001597260">
    <property type="component" value="Unassembled WGS sequence"/>
</dbReference>